<name>A0A8H5HYW3_9AGAR</name>
<comment type="cofactor">
    <cofactor evidence="1">
        <name>heme b</name>
        <dbReference type="ChEBI" id="CHEBI:60344"/>
    </cofactor>
</comment>
<dbReference type="PANTHER" id="PTHR33577:SF19">
    <property type="entry name" value="HEME HALOPEROXIDASE FAMILY PROFILE DOMAIN-CONTAINING PROTEIN-RELATED"/>
    <property type="match status" value="1"/>
</dbReference>
<dbReference type="GO" id="GO:0046872">
    <property type="term" value="F:metal ion binding"/>
    <property type="evidence" value="ECO:0007669"/>
    <property type="project" value="UniProtKB-KW"/>
</dbReference>
<evidence type="ECO:0000256" key="7">
    <source>
        <dbReference type="ARBA" id="ARBA00025795"/>
    </source>
</evidence>
<dbReference type="Proteomes" id="UP000518752">
    <property type="component" value="Unassembled WGS sequence"/>
</dbReference>
<keyword evidence="4" id="KW-0479">Metal-binding</keyword>
<keyword evidence="5" id="KW-0560">Oxidoreductase</keyword>
<dbReference type="Pfam" id="PF01328">
    <property type="entry name" value="Peroxidase_2"/>
    <property type="match status" value="1"/>
</dbReference>
<evidence type="ECO:0000256" key="3">
    <source>
        <dbReference type="ARBA" id="ARBA00022617"/>
    </source>
</evidence>
<evidence type="ECO:0000256" key="1">
    <source>
        <dbReference type="ARBA" id="ARBA00001970"/>
    </source>
</evidence>
<evidence type="ECO:0000259" key="8">
    <source>
        <dbReference type="PROSITE" id="PS51405"/>
    </source>
</evidence>
<organism evidence="9 10">
    <name type="scientific">Collybiopsis confluens</name>
    <dbReference type="NCBI Taxonomy" id="2823264"/>
    <lineage>
        <taxon>Eukaryota</taxon>
        <taxon>Fungi</taxon>
        <taxon>Dikarya</taxon>
        <taxon>Basidiomycota</taxon>
        <taxon>Agaricomycotina</taxon>
        <taxon>Agaricomycetes</taxon>
        <taxon>Agaricomycetidae</taxon>
        <taxon>Agaricales</taxon>
        <taxon>Marasmiineae</taxon>
        <taxon>Omphalotaceae</taxon>
        <taxon>Collybiopsis</taxon>
    </lineage>
</organism>
<keyword evidence="3" id="KW-0349">Heme</keyword>
<evidence type="ECO:0000313" key="10">
    <source>
        <dbReference type="Proteomes" id="UP000518752"/>
    </source>
</evidence>
<keyword evidence="10" id="KW-1185">Reference proteome</keyword>
<dbReference type="SUPFAM" id="SSF47571">
    <property type="entry name" value="Cloroperoxidase"/>
    <property type="match status" value="1"/>
</dbReference>
<evidence type="ECO:0000256" key="4">
    <source>
        <dbReference type="ARBA" id="ARBA00022723"/>
    </source>
</evidence>
<dbReference type="InterPro" id="IPR000028">
    <property type="entry name" value="Chloroperoxidase"/>
</dbReference>
<evidence type="ECO:0000313" key="9">
    <source>
        <dbReference type="EMBL" id="KAF5392129.1"/>
    </source>
</evidence>
<dbReference type="PROSITE" id="PS51405">
    <property type="entry name" value="HEME_HALOPEROXIDASE"/>
    <property type="match status" value="1"/>
</dbReference>
<dbReference type="OrthoDB" id="407298at2759"/>
<dbReference type="PANTHER" id="PTHR33577">
    <property type="entry name" value="STERIGMATOCYSTIN BIOSYNTHESIS PEROXIDASE STCC-RELATED"/>
    <property type="match status" value="1"/>
</dbReference>
<evidence type="ECO:0000256" key="2">
    <source>
        <dbReference type="ARBA" id="ARBA00022559"/>
    </source>
</evidence>
<dbReference type="GO" id="GO:0004601">
    <property type="term" value="F:peroxidase activity"/>
    <property type="evidence" value="ECO:0007669"/>
    <property type="project" value="UniProtKB-KW"/>
</dbReference>
<evidence type="ECO:0000256" key="6">
    <source>
        <dbReference type="ARBA" id="ARBA00023004"/>
    </source>
</evidence>
<comment type="similarity">
    <text evidence="7">Belongs to the chloroperoxidase family.</text>
</comment>
<protein>
    <recommendedName>
        <fullName evidence="8">Heme haloperoxidase family profile domain-containing protein</fullName>
    </recommendedName>
</protein>
<dbReference type="InterPro" id="IPR036851">
    <property type="entry name" value="Chloroperoxidase-like_sf"/>
</dbReference>
<evidence type="ECO:0000256" key="5">
    <source>
        <dbReference type="ARBA" id="ARBA00023002"/>
    </source>
</evidence>
<gene>
    <name evidence="9" type="ORF">D9757_003190</name>
</gene>
<sequence>MWPPLTLSLLLTDGGRCRFRTPPVLGYPNNLREMAINILSYLDFLIVSLAREIEALSNNLKHQHRTYNEPLSMHGIEHLEIDIKPRLANHGFLPRNGSNITIPVVLQAINGESLFPLVLRVLLMTRGFNFEPIGITVATSKVALLTTDAEDSFSLSDLALHGTLEHDVSVSRNDFALGDNLHFNATVFATLNDSNPGFDFYNATSAARVLEQRLEEDKIVNPNLINTAKEFSIREIEAAFYLSTMGNVTSGVAPKKFVQVLFTEERLPLEEGWTPSEILIGEENFGNLLALIDNQTTWAASGEVICPWIRLQPEGGVTIVEG</sequence>
<keyword evidence="2" id="KW-0575">Peroxidase</keyword>
<reference evidence="9 10" key="1">
    <citation type="journal article" date="2020" name="ISME J.">
        <title>Uncovering the hidden diversity of litter-decomposition mechanisms in mushroom-forming fungi.</title>
        <authorList>
            <person name="Floudas D."/>
            <person name="Bentzer J."/>
            <person name="Ahren D."/>
            <person name="Johansson T."/>
            <person name="Persson P."/>
            <person name="Tunlid A."/>
        </authorList>
    </citation>
    <scope>NUCLEOTIDE SEQUENCE [LARGE SCALE GENOMIC DNA]</scope>
    <source>
        <strain evidence="9 10">CBS 406.79</strain>
    </source>
</reference>
<comment type="caution">
    <text evidence="9">The sequence shown here is derived from an EMBL/GenBank/DDBJ whole genome shotgun (WGS) entry which is preliminary data.</text>
</comment>
<feature type="domain" description="Heme haloperoxidase family profile" evidence="8">
    <location>
        <begin position="60"/>
        <end position="290"/>
    </location>
</feature>
<dbReference type="Gene3D" id="1.10.489.10">
    <property type="entry name" value="Chloroperoxidase-like"/>
    <property type="match status" value="1"/>
</dbReference>
<accession>A0A8H5HYW3</accession>
<dbReference type="AlphaFoldDB" id="A0A8H5HYW3"/>
<keyword evidence="6" id="KW-0408">Iron</keyword>
<proteinExistence type="inferred from homology"/>
<dbReference type="EMBL" id="JAACJN010000007">
    <property type="protein sequence ID" value="KAF5392129.1"/>
    <property type="molecule type" value="Genomic_DNA"/>
</dbReference>